<dbReference type="EMBL" id="KZ345241">
    <property type="protein sequence ID" value="PIO74651.1"/>
    <property type="molecule type" value="Genomic_DNA"/>
</dbReference>
<dbReference type="Proteomes" id="UP000230423">
    <property type="component" value="Unassembled WGS sequence"/>
</dbReference>
<gene>
    <name evidence="3" type="ORF">TELCIR_03330</name>
</gene>
<dbReference type="Gene3D" id="3.40.50.150">
    <property type="entry name" value="Vaccinia Virus protein VP39"/>
    <property type="match status" value="1"/>
</dbReference>
<dbReference type="PANTHER" id="PTHR45904:SF2">
    <property type="entry name" value="TRNA (URACIL-5-)-METHYLTRANSFERASE HOMOLOG A"/>
    <property type="match status" value="1"/>
</dbReference>
<dbReference type="InterPro" id="IPR029063">
    <property type="entry name" value="SAM-dependent_MTases_sf"/>
</dbReference>
<sequence length="111" mass="11988">MDNCIRDSEESSPKRQRLDELIDEDSESKNASVSSGMIIANDSQRVDPNNGKEARLTVLLDICCGTGTIGQCILKEFKKNNKVFCVGIDVIEAAIADARENAKGNGLGDDV</sequence>
<keyword evidence="4" id="KW-1185">Reference proteome</keyword>
<accession>A0A2G9UWL9</accession>
<reference evidence="3 4" key="1">
    <citation type="submission" date="2015-09" db="EMBL/GenBank/DDBJ databases">
        <title>Draft genome of the parasitic nematode Teladorsagia circumcincta isolate WARC Sus (inbred).</title>
        <authorList>
            <person name="Mitreva M."/>
        </authorList>
    </citation>
    <scope>NUCLEOTIDE SEQUENCE [LARGE SCALE GENOMIC DNA]</scope>
    <source>
        <strain evidence="3 4">S</strain>
    </source>
</reference>
<name>A0A2G9UWL9_TELCI</name>
<dbReference type="PANTHER" id="PTHR45904">
    <property type="entry name" value="TRNA (URACIL-5-)-METHYLTRANSFERASE"/>
    <property type="match status" value="1"/>
</dbReference>
<feature type="domain" description="Methyltransferase" evidence="2">
    <location>
        <begin position="57"/>
        <end position="107"/>
    </location>
</feature>
<proteinExistence type="predicted"/>
<dbReference type="InterPro" id="IPR025714">
    <property type="entry name" value="Methyltranfer_dom"/>
</dbReference>
<protein>
    <recommendedName>
        <fullName evidence="2">Methyltransferase domain-containing protein</fullName>
    </recommendedName>
</protein>
<dbReference type="OrthoDB" id="417550at2759"/>
<dbReference type="InterPro" id="IPR045850">
    <property type="entry name" value="TRM2_met"/>
</dbReference>
<feature type="compositionally biased region" description="Polar residues" evidence="1">
    <location>
        <begin position="29"/>
        <end position="46"/>
    </location>
</feature>
<organism evidence="3 4">
    <name type="scientific">Teladorsagia circumcincta</name>
    <name type="common">Brown stomach worm</name>
    <name type="synonym">Ostertagia circumcincta</name>
    <dbReference type="NCBI Taxonomy" id="45464"/>
    <lineage>
        <taxon>Eukaryota</taxon>
        <taxon>Metazoa</taxon>
        <taxon>Ecdysozoa</taxon>
        <taxon>Nematoda</taxon>
        <taxon>Chromadorea</taxon>
        <taxon>Rhabditida</taxon>
        <taxon>Rhabditina</taxon>
        <taxon>Rhabditomorpha</taxon>
        <taxon>Strongyloidea</taxon>
        <taxon>Trichostrongylidae</taxon>
        <taxon>Teladorsagia</taxon>
    </lineage>
</organism>
<evidence type="ECO:0000313" key="4">
    <source>
        <dbReference type="Proteomes" id="UP000230423"/>
    </source>
</evidence>
<evidence type="ECO:0000259" key="2">
    <source>
        <dbReference type="Pfam" id="PF13847"/>
    </source>
</evidence>
<evidence type="ECO:0000256" key="1">
    <source>
        <dbReference type="SAM" id="MobiDB-lite"/>
    </source>
</evidence>
<evidence type="ECO:0000313" key="3">
    <source>
        <dbReference type="EMBL" id="PIO74651.1"/>
    </source>
</evidence>
<dbReference type="Pfam" id="PF13847">
    <property type="entry name" value="Methyltransf_31"/>
    <property type="match status" value="1"/>
</dbReference>
<feature type="compositionally biased region" description="Basic and acidic residues" evidence="1">
    <location>
        <begin position="1"/>
        <end position="20"/>
    </location>
</feature>
<dbReference type="GO" id="GO:0003723">
    <property type="term" value="F:RNA binding"/>
    <property type="evidence" value="ECO:0007669"/>
    <property type="project" value="TreeGrafter"/>
</dbReference>
<dbReference type="AlphaFoldDB" id="A0A2G9UWL9"/>
<feature type="region of interest" description="Disordered" evidence="1">
    <location>
        <begin position="1"/>
        <end position="46"/>
    </location>
</feature>
<dbReference type="SUPFAM" id="SSF53335">
    <property type="entry name" value="S-adenosyl-L-methionine-dependent methyltransferases"/>
    <property type="match status" value="1"/>
</dbReference>